<evidence type="ECO:0000313" key="3">
    <source>
        <dbReference type="Proteomes" id="UP000789405"/>
    </source>
</evidence>
<evidence type="ECO:0000313" key="2">
    <source>
        <dbReference type="EMBL" id="CAG8765207.1"/>
    </source>
</evidence>
<comment type="caution">
    <text evidence="2">The sequence shown here is derived from an EMBL/GenBank/DDBJ whole genome shotgun (WGS) entry which is preliminary data.</text>
</comment>
<gene>
    <name evidence="2" type="ORF">DERYTH_LOCUS18172</name>
</gene>
<dbReference type="Proteomes" id="UP000789405">
    <property type="component" value="Unassembled WGS sequence"/>
</dbReference>
<organism evidence="2 3">
    <name type="scientific">Dentiscutata erythropus</name>
    <dbReference type="NCBI Taxonomy" id="1348616"/>
    <lineage>
        <taxon>Eukaryota</taxon>
        <taxon>Fungi</taxon>
        <taxon>Fungi incertae sedis</taxon>
        <taxon>Mucoromycota</taxon>
        <taxon>Glomeromycotina</taxon>
        <taxon>Glomeromycetes</taxon>
        <taxon>Diversisporales</taxon>
        <taxon>Gigasporaceae</taxon>
        <taxon>Dentiscutata</taxon>
    </lineage>
</organism>
<feature type="region of interest" description="Disordered" evidence="1">
    <location>
        <begin position="142"/>
        <end position="178"/>
    </location>
</feature>
<keyword evidence="3" id="KW-1185">Reference proteome</keyword>
<dbReference type="AlphaFoldDB" id="A0A9N9NRX6"/>
<proteinExistence type="predicted"/>
<dbReference type="OrthoDB" id="2309441at2759"/>
<reference evidence="2" key="1">
    <citation type="submission" date="2021-06" db="EMBL/GenBank/DDBJ databases">
        <authorList>
            <person name="Kallberg Y."/>
            <person name="Tangrot J."/>
            <person name="Rosling A."/>
        </authorList>
    </citation>
    <scope>NUCLEOTIDE SEQUENCE</scope>
    <source>
        <strain evidence="2">MA453B</strain>
    </source>
</reference>
<protein>
    <submittedName>
        <fullName evidence="2">21597_t:CDS:1</fullName>
    </submittedName>
</protein>
<sequence>KTSHRYCINAQAKTSSHRDTLRPFQFNMEWFNTYDSSFLSQDDFGNNHLFVNDDSYNTFNLSTDADHYNTFNLSTDASSSNAFNLSIDAGTYNTYNYLSTKFGPSYNSLFEDDNLEDDFGNDFLSINDIAARDDFRTDYISSEASLGSKPDSTYSKNDKDSQDQSEPVSIDSEDNKDS</sequence>
<accession>A0A9N9NRX6</accession>
<name>A0A9N9NRX6_9GLOM</name>
<dbReference type="EMBL" id="CAJVPY010018070">
    <property type="protein sequence ID" value="CAG8765207.1"/>
    <property type="molecule type" value="Genomic_DNA"/>
</dbReference>
<feature type="compositionally biased region" description="Polar residues" evidence="1">
    <location>
        <begin position="142"/>
        <end position="155"/>
    </location>
</feature>
<feature type="non-terminal residue" evidence="2">
    <location>
        <position position="1"/>
    </location>
</feature>
<evidence type="ECO:0000256" key="1">
    <source>
        <dbReference type="SAM" id="MobiDB-lite"/>
    </source>
</evidence>